<proteinExistence type="predicted"/>
<evidence type="ECO:0000256" key="2">
    <source>
        <dbReference type="ARBA" id="ARBA00022738"/>
    </source>
</evidence>
<protein>
    <submittedName>
        <fullName evidence="4">HEAT repeat domain-containing protein</fullName>
    </submittedName>
</protein>
<dbReference type="InterPro" id="IPR004155">
    <property type="entry name" value="PBS_lyase_HEAT"/>
</dbReference>
<dbReference type="PANTHER" id="PTHR12697">
    <property type="entry name" value="PBS LYASE HEAT-LIKE PROTEIN"/>
    <property type="match status" value="1"/>
</dbReference>
<keyword evidence="2" id="KW-0605">Phycobilisome</keyword>
<accession>A0AA97AKI7</accession>
<dbReference type="SMART" id="SM00567">
    <property type="entry name" value="EZ_HEAT"/>
    <property type="match status" value="5"/>
</dbReference>
<dbReference type="RefSeq" id="WP_316436429.1">
    <property type="nucleotide sequence ID" value="NZ_CP053587.1"/>
</dbReference>
<gene>
    <name evidence="3" type="ORF">HJG54_28580</name>
    <name evidence="4" type="ORF">HJG54_34315</name>
</gene>
<dbReference type="GO" id="GO:0030089">
    <property type="term" value="C:phycobilisome"/>
    <property type="evidence" value="ECO:0007669"/>
    <property type="project" value="UniProtKB-KW"/>
</dbReference>
<sequence length="432" mass="48094">MDKRFFQLFDLSEEQAIVVLDTPHDQVGEADSRYIAASHLVHFPSERAIAALMRAVQQTDPALQNRIVRRKAVETLGRLHATAALPLIHACLHDDDCYLVENAAWAIGEIGTQDPRLLADLAQLLDQPGQTYRVIIHTLAKLNYTPALAQIQRFVTDADPLIASAAITAVCRLTGDYQRMPQVVALLQHANVLARRLSIQDLIDARYYDAIPAIARCPVSLVFRLRGIRLLAEAGLTTGTLSFTQIQPHLEQVLRDHPQDLQLVHAYDQPPSLAFLIRELYETDFGRCYLATQTILEQYADEAPAALLATYADEAHSDYGAHFHVIKLFGWLRHAPAYELLITALHNPQPQFQKSRAAAAIALAELGDPQAIGELHRCLDTPIWDLKYAVLMALDQLGDPSGYAHVNDQDDWIIQAKAQTRLRSTQPTAPAN</sequence>
<dbReference type="GO" id="GO:0016491">
    <property type="term" value="F:oxidoreductase activity"/>
    <property type="evidence" value="ECO:0007669"/>
    <property type="project" value="TreeGrafter"/>
</dbReference>
<evidence type="ECO:0000256" key="1">
    <source>
        <dbReference type="ARBA" id="ARBA00022549"/>
    </source>
</evidence>
<dbReference type="Gene3D" id="1.25.10.10">
    <property type="entry name" value="Leucine-rich Repeat Variant"/>
    <property type="match status" value="2"/>
</dbReference>
<dbReference type="EMBL" id="CP053587">
    <property type="protein sequence ID" value="WNZ27899.1"/>
    <property type="molecule type" value="Genomic_DNA"/>
</dbReference>
<name>A0AA97AKI7_9CYAN</name>
<dbReference type="SUPFAM" id="SSF48371">
    <property type="entry name" value="ARM repeat"/>
    <property type="match status" value="1"/>
</dbReference>
<organism evidence="4">
    <name type="scientific">Leptolyngbya sp. NK1-12</name>
    <dbReference type="NCBI Taxonomy" id="2547451"/>
    <lineage>
        <taxon>Bacteria</taxon>
        <taxon>Bacillati</taxon>
        <taxon>Cyanobacteriota</taxon>
        <taxon>Cyanophyceae</taxon>
        <taxon>Leptolyngbyales</taxon>
        <taxon>Leptolyngbyaceae</taxon>
        <taxon>Leptolyngbya group</taxon>
        <taxon>Leptolyngbya</taxon>
    </lineage>
</organism>
<dbReference type="PANTHER" id="PTHR12697:SF5">
    <property type="entry name" value="DEOXYHYPUSINE HYDROXYLASE"/>
    <property type="match status" value="1"/>
</dbReference>
<dbReference type="InterPro" id="IPR011989">
    <property type="entry name" value="ARM-like"/>
</dbReference>
<evidence type="ECO:0000313" key="4">
    <source>
        <dbReference type="EMBL" id="WNZ27899.1"/>
    </source>
</evidence>
<dbReference type="AlphaFoldDB" id="A0AA97AKI7"/>
<dbReference type="InterPro" id="IPR016024">
    <property type="entry name" value="ARM-type_fold"/>
</dbReference>
<evidence type="ECO:0000313" key="3">
    <source>
        <dbReference type="EMBL" id="WNZ26887.1"/>
    </source>
</evidence>
<reference evidence="4" key="1">
    <citation type="submission" date="2020-05" db="EMBL/GenBank/DDBJ databases">
        <authorList>
            <person name="Zhu T."/>
            <person name="Keshari N."/>
            <person name="Lu X."/>
        </authorList>
    </citation>
    <scope>NUCLEOTIDE SEQUENCE</scope>
    <source>
        <strain evidence="4">NK1-12</strain>
    </source>
</reference>
<dbReference type="EMBL" id="CP053587">
    <property type="protein sequence ID" value="WNZ26887.1"/>
    <property type="molecule type" value="Genomic_DNA"/>
</dbReference>
<keyword evidence="1" id="KW-0042">Antenna complex</keyword>
<dbReference type="Pfam" id="PF13646">
    <property type="entry name" value="HEAT_2"/>
    <property type="match status" value="2"/>
</dbReference>